<dbReference type="PANTHER" id="PTHR46401">
    <property type="entry name" value="GLYCOSYLTRANSFERASE WBBK-RELATED"/>
    <property type="match status" value="1"/>
</dbReference>
<dbReference type="Pfam" id="PF00534">
    <property type="entry name" value="Glycos_transf_1"/>
    <property type="match status" value="1"/>
</dbReference>
<dbReference type="InterPro" id="IPR001296">
    <property type="entry name" value="Glyco_trans_1"/>
</dbReference>
<dbReference type="SUPFAM" id="SSF53756">
    <property type="entry name" value="UDP-Glycosyltransferase/glycogen phosphorylase"/>
    <property type="match status" value="1"/>
</dbReference>
<dbReference type="CDD" id="cd03801">
    <property type="entry name" value="GT4_PimA-like"/>
    <property type="match status" value="1"/>
</dbReference>
<dbReference type="Gene3D" id="3.40.50.2000">
    <property type="entry name" value="Glycogen Phosphorylase B"/>
    <property type="match status" value="2"/>
</dbReference>
<dbReference type="Proteomes" id="UP000235589">
    <property type="component" value="Chromosome"/>
</dbReference>
<organism evidence="4 5">
    <name type="scientific">Monoglobus pectinilyticus</name>
    <dbReference type="NCBI Taxonomy" id="1981510"/>
    <lineage>
        <taxon>Bacteria</taxon>
        <taxon>Bacillati</taxon>
        <taxon>Bacillota</taxon>
        <taxon>Clostridia</taxon>
        <taxon>Monoglobales</taxon>
        <taxon>Monoglobaceae</taxon>
        <taxon>Monoglobus</taxon>
    </lineage>
</organism>
<evidence type="ECO:0000259" key="2">
    <source>
        <dbReference type="Pfam" id="PF00534"/>
    </source>
</evidence>
<name>A0A2K9P3F9_9FIRM</name>
<feature type="domain" description="Glycosyltransferase subfamily 4-like N-terminal" evidence="3">
    <location>
        <begin position="24"/>
        <end position="183"/>
    </location>
</feature>
<dbReference type="PANTHER" id="PTHR46401:SF2">
    <property type="entry name" value="GLYCOSYLTRANSFERASE WBBK-RELATED"/>
    <property type="match status" value="1"/>
</dbReference>
<protein>
    <submittedName>
        <fullName evidence="4">Glycosyl transferase family 4</fullName>
    </submittedName>
</protein>
<proteinExistence type="predicted"/>
<dbReference type="GO" id="GO:0016757">
    <property type="term" value="F:glycosyltransferase activity"/>
    <property type="evidence" value="ECO:0007669"/>
    <property type="project" value="InterPro"/>
</dbReference>
<sequence>MMRKDKKRFKVAMIGHKRVPSREGGIEVVVEELSVRMVERGLKVDVYNRKDRFGKAYKQPREYKGIRIIQIPTFKVSALNAFVYSVLASFRALFGGYDCIHYHAEGPCAMMWLPKLFGIHTVATIHGLDWQRAKWGGFSTKYLKLGEKCASKYADELIVLSNNNQKYFKETYGRDTHLIPNGIVKKNADYPARDISEIFGLQKDGYILFLARIVPEKGLHYLIEAFKAVETNKKLVIAGDLTPGNEYVEKIKKMASEDERIILTGFVQGRLLDELFSNCYIYVLPSDIEGLAMSLLESVSYGVPCLVSDIPENMEVVGEYMPSFKHGDIQDLSVKLDKILKGEYSDIWKKENFETILKKYDWEKIADQTTALYKKGK</sequence>
<keyword evidence="1 4" id="KW-0808">Transferase</keyword>
<dbReference type="AlphaFoldDB" id="A0A2K9P3F9"/>
<dbReference type="Pfam" id="PF13439">
    <property type="entry name" value="Glyco_transf_4"/>
    <property type="match status" value="1"/>
</dbReference>
<evidence type="ECO:0000313" key="5">
    <source>
        <dbReference type="Proteomes" id="UP000235589"/>
    </source>
</evidence>
<accession>A0A2K9P3F9</accession>
<feature type="domain" description="Glycosyl transferase family 1" evidence="2">
    <location>
        <begin position="201"/>
        <end position="343"/>
    </location>
</feature>
<dbReference type="GeneID" id="98063027"/>
<gene>
    <name evidence="4" type="ORF">B9O19_01637</name>
</gene>
<evidence type="ECO:0000259" key="3">
    <source>
        <dbReference type="Pfam" id="PF13439"/>
    </source>
</evidence>
<dbReference type="InterPro" id="IPR028098">
    <property type="entry name" value="Glyco_trans_4-like_N"/>
</dbReference>
<dbReference type="EMBL" id="CP020991">
    <property type="protein sequence ID" value="AUO19793.1"/>
    <property type="molecule type" value="Genomic_DNA"/>
</dbReference>
<reference evidence="4 5" key="1">
    <citation type="submission" date="2017-04" db="EMBL/GenBank/DDBJ databases">
        <title>Monoglobus pectinilyticus 14 draft genome.</title>
        <authorList>
            <person name="Kim C."/>
            <person name="Rosendale D.I."/>
            <person name="Kelly W.J."/>
            <person name="Tannock G.W."/>
            <person name="Patchett M.L."/>
            <person name="Jordens J.Z."/>
        </authorList>
    </citation>
    <scope>NUCLEOTIDE SEQUENCE [LARGE SCALE GENOMIC DNA]</scope>
    <source>
        <strain evidence="4 5">14</strain>
    </source>
</reference>
<dbReference type="KEGG" id="mpec:B9O19_01637"/>
<keyword evidence="5" id="KW-1185">Reference proteome</keyword>
<evidence type="ECO:0000256" key="1">
    <source>
        <dbReference type="ARBA" id="ARBA00022679"/>
    </source>
</evidence>
<dbReference type="RefSeq" id="WP_306560309.1">
    <property type="nucleotide sequence ID" value="NZ_CP020991.1"/>
</dbReference>
<evidence type="ECO:0000313" key="4">
    <source>
        <dbReference type="EMBL" id="AUO19793.1"/>
    </source>
</evidence>